<dbReference type="EMBL" id="CP026105">
    <property type="protein sequence ID" value="AUT69222.1"/>
    <property type="molecule type" value="Genomic_DNA"/>
</dbReference>
<dbReference type="Proteomes" id="UP000236649">
    <property type="component" value="Chromosome 1"/>
</dbReference>
<dbReference type="RefSeq" id="WP_090836313.1">
    <property type="nucleotide sequence ID" value="NZ_CADFGJ010000025.1"/>
</dbReference>
<dbReference type="GeneID" id="55529376"/>
<accession>A0AAN1J8M1</accession>
<reference evidence="1 2" key="1">
    <citation type="submission" date="2018-01" db="EMBL/GenBank/DDBJ databases">
        <title>Species boundaries and ecological features among Paraburkholderia terrae DSMZ17804T, P. hospita DSMZ17164T and P. caribensis DSMZ13236T.</title>
        <authorList>
            <person name="Pratama A.A."/>
        </authorList>
    </citation>
    <scope>NUCLEOTIDE SEQUENCE [LARGE SCALE GENOMIC DNA]</scope>
    <source>
        <strain evidence="1 2">DSM 17164</strain>
    </source>
</reference>
<dbReference type="KEGG" id="phs:C2L64_13675"/>
<organism evidence="1 2">
    <name type="scientific">Paraburkholderia hospita</name>
    <dbReference type="NCBI Taxonomy" id="169430"/>
    <lineage>
        <taxon>Bacteria</taxon>
        <taxon>Pseudomonadati</taxon>
        <taxon>Pseudomonadota</taxon>
        <taxon>Betaproteobacteria</taxon>
        <taxon>Burkholderiales</taxon>
        <taxon>Burkholderiaceae</taxon>
        <taxon>Paraburkholderia</taxon>
    </lineage>
</organism>
<dbReference type="AlphaFoldDB" id="A0AAN1J8M1"/>
<evidence type="ECO:0000313" key="2">
    <source>
        <dbReference type="Proteomes" id="UP000236649"/>
    </source>
</evidence>
<protein>
    <submittedName>
        <fullName evidence="1">Uncharacterized protein</fullName>
    </submittedName>
</protein>
<evidence type="ECO:0000313" key="1">
    <source>
        <dbReference type="EMBL" id="AUT69222.1"/>
    </source>
</evidence>
<proteinExistence type="predicted"/>
<gene>
    <name evidence="1" type="ORF">C2L64_13675</name>
</gene>
<name>A0AAN1J8M1_9BURK</name>
<sequence>MAGFGFIGSHGGALVEELSGSDICVRSGKDARSAFVDLGEAERDSLVDRRDFGVALVSNTILAAIGSGAEVPEVPAVVSTNCPGDDVAAGSPRAECRIGFALTDPNNLASYIRMQLRLMAGDTFGVSRYVMQYTVAALGGRSAAEVDAILRRVIYAATLRQRREGIAVVTIEDVCTALRGS</sequence>